<dbReference type="GO" id="GO:0005789">
    <property type="term" value="C:endoplasmic reticulum membrane"/>
    <property type="evidence" value="ECO:0007669"/>
    <property type="project" value="TreeGrafter"/>
</dbReference>
<evidence type="ECO:0000313" key="14">
    <source>
        <dbReference type="Proteomes" id="UP000646827"/>
    </source>
</evidence>
<evidence type="ECO:0000256" key="9">
    <source>
        <dbReference type="ARBA" id="ARBA00023136"/>
    </source>
</evidence>
<dbReference type="GO" id="GO:0030148">
    <property type="term" value="P:sphingolipid biosynthetic process"/>
    <property type="evidence" value="ECO:0007669"/>
    <property type="project" value="TreeGrafter"/>
</dbReference>
<keyword evidence="6 12" id="KW-0276">Fatty acid metabolism</keyword>
<evidence type="ECO:0000256" key="8">
    <source>
        <dbReference type="ARBA" id="ARBA00023098"/>
    </source>
</evidence>
<evidence type="ECO:0000256" key="12">
    <source>
        <dbReference type="RuleBase" id="RU361115"/>
    </source>
</evidence>
<dbReference type="GO" id="GO:0042761">
    <property type="term" value="P:very long-chain fatty acid biosynthetic process"/>
    <property type="evidence" value="ECO:0007669"/>
    <property type="project" value="TreeGrafter"/>
</dbReference>
<evidence type="ECO:0000313" key="13">
    <source>
        <dbReference type="EMBL" id="KAG2223682.1"/>
    </source>
</evidence>
<dbReference type="GO" id="GO:0019367">
    <property type="term" value="P:fatty acid elongation, saturated fatty acid"/>
    <property type="evidence" value="ECO:0007669"/>
    <property type="project" value="TreeGrafter"/>
</dbReference>
<feature type="transmembrane region" description="Helical" evidence="12">
    <location>
        <begin position="255"/>
        <end position="274"/>
    </location>
</feature>
<dbReference type="PANTHER" id="PTHR11157">
    <property type="entry name" value="FATTY ACID ACYL TRANSFERASE-RELATED"/>
    <property type="match status" value="1"/>
</dbReference>
<dbReference type="GO" id="GO:0009922">
    <property type="term" value="F:fatty acid elongase activity"/>
    <property type="evidence" value="ECO:0007669"/>
    <property type="project" value="UniProtKB-EC"/>
</dbReference>
<feature type="transmembrane region" description="Helical" evidence="12">
    <location>
        <begin position="178"/>
        <end position="197"/>
    </location>
</feature>
<comment type="catalytic activity">
    <reaction evidence="12">
        <text>an acyl-CoA + malonyl-CoA + H(+) = a 3-oxoacyl-CoA + CO2 + CoA</text>
        <dbReference type="Rhea" id="RHEA:50252"/>
        <dbReference type="ChEBI" id="CHEBI:15378"/>
        <dbReference type="ChEBI" id="CHEBI:16526"/>
        <dbReference type="ChEBI" id="CHEBI:57287"/>
        <dbReference type="ChEBI" id="CHEBI:57384"/>
        <dbReference type="ChEBI" id="CHEBI:58342"/>
        <dbReference type="ChEBI" id="CHEBI:90726"/>
    </reaction>
    <physiologicalReaction direction="left-to-right" evidence="12">
        <dbReference type="Rhea" id="RHEA:50253"/>
    </physiologicalReaction>
</comment>
<reference evidence="13 14" key="1">
    <citation type="submission" date="2020-12" db="EMBL/GenBank/DDBJ databases">
        <title>Metabolic potential, ecology and presence of endohyphal bacteria is reflected in genomic diversity of Mucoromycotina.</title>
        <authorList>
            <person name="Muszewska A."/>
            <person name="Okrasinska A."/>
            <person name="Steczkiewicz K."/>
            <person name="Drgas O."/>
            <person name="Orlowska M."/>
            <person name="Perlinska-Lenart U."/>
            <person name="Aleksandrzak-Piekarczyk T."/>
            <person name="Szatraj K."/>
            <person name="Zielenkiewicz U."/>
            <person name="Pilsyk S."/>
            <person name="Malc E."/>
            <person name="Mieczkowski P."/>
            <person name="Kruszewska J.S."/>
            <person name="Biernat P."/>
            <person name="Pawlowska J."/>
        </authorList>
    </citation>
    <scope>NUCLEOTIDE SEQUENCE [LARGE SCALE GENOMIC DNA]</scope>
    <source>
        <strain evidence="13 14">CBS 142.35</strain>
    </source>
</reference>
<accession>A0A8H7S6E3</accession>
<comment type="subcellular location">
    <subcellularLocation>
        <location evidence="1">Membrane</location>
        <topology evidence="1">Multi-pass membrane protein</topology>
    </subcellularLocation>
</comment>
<dbReference type="GO" id="GO:0034625">
    <property type="term" value="P:fatty acid elongation, monounsaturated fatty acid"/>
    <property type="evidence" value="ECO:0007669"/>
    <property type="project" value="TreeGrafter"/>
</dbReference>
<evidence type="ECO:0000256" key="5">
    <source>
        <dbReference type="ARBA" id="ARBA00022692"/>
    </source>
</evidence>
<protein>
    <recommendedName>
        <fullName evidence="12">Elongation of fatty acids protein</fullName>
        <ecNumber evidence="12">2.3.1.-</ecNumber>
    </recommendedName>
</protein>
<keyword evidence="5 12" id="KW-0812">Transmembrane</keyword>
<evidence type="ECO:0000256" key="4">
    <source>
        <dbReference type="ARBA" id="ARBA00022679"/>
    </source>
</evidence>
<keyword evidence="7 12" id="KW-1133">Transmembrane helix</keyword>
<dbReference type="Proteomes" id="UP000646827">
    <property type="component" value="Unassembled WGS sequence"/>
</dbReference>
<dbReference type="AlphaFoldDB" id="A0A8H7S6E3"/>
<dbReference type="InterPro" id="IPR030457">
    <property type="entry name" value="ELO_CS"/>
</dbReference>
<dbReference type="EMBL" id="JAEPRB010000056">
    <property type="protein sequence ID" value="KAG2223682.1"/>
    <property type="molecule type" value="Genomic_DNA"/>
</dbReference>
<feature type="transmembrane region" description="Helical" evidence="12">
    <location>
        <begin position="50"/>
        <end position="68"/>
    </location>
</feature>
<keyword evidence="8 12" id="KW-0443">Lipid metabolism</keyword>
<keyword evidence="9 12" id="KW-0472">Membrane</keyword>
<comment type="caution">
    <text evidence="13">The sequence shown here is derived from an EMBL/GenBank/DDBJ whole genome shotgun (WGS) entry which is preliminary data.</text>
</comment>
<gene>
    <name evidence="13" type="ORF">INT45_007260</name>
</gene>
<dbReference type="Pfam" id="PF01151">
    <property type="entry name" value="ELO"/>
    <property type="match status" value="1"/>
</dbReference>
<keyword evidence="14" id="KW-1185">Reference proteome</keyword>
<evidence type="ECO:0000256" key="10">
    <source>
        <dbReference type="ARBA" id="ARBA00023160"/>
    </source>
</evidence>
<evidence type="ECO:0000256" key="6">
    <source>
        <dbReference type="ARBA" id="ARBA00022832"/>
    </source>
</evidence>
<dbReference type="PANTHER" id="PTHR11157:SF134">
    <property type="entry name" value="ELONGATION OF FATTY ACIDS PROTEIN 1-RELATED"/>
    <property type="match status" value="1"/>
</dbReference>
<feature type="transmembrane region" description="Helical" evidence="12">
    <location>
        <begin position="80"/>
        <end position="99"/>
    </location>
</feature>
<keyword evidence="4 12" id="KW-0808">Transferase</keyword>
<dbReference type="PROSITE" id="PS01188">
    <property type="entry name" value="ELO"/>
    <property type="match status" value="1"/>
</dbReference>
<keyword evidence="3 12" id="KW-0444">Lipid biosynthesis</keyword>
<comment type="catalytic activity">
    <reaction evidence="11">
        <text>a very-long-chain acyl-CoA + malonyl-CoA + H(+) = a very-long-chain 3-oxoacyl-CoA + CO2 + CoA</text>
        <dbReference type="Rhea" id="RHEA:32727"/>
        <dbReference type="ChEBI" id="CHEBI:15378"/>
        <dbReference type="ChEBI" id="CHEBI:16526"/>
        <dbReference type="ChEBI" id="CHEBI:57287"/>
        <dbReference type="ChEBI" id="CHEBI:57384"/>
        <dbReference type="ChEBI" id="CHEBI:90725"/>
        <dbReference type="ChEBI" id="CHEBI:90736"/>
        <dbReference type="EC" id="2.3.1.199"/>
    </reaction>
</comment>
<evidence type="ECO:0000256" key="1">
    <source>
        <dbReference type="ARBA" id="ARBA00004141"/>
    </source>
</evidence>
<evidence type="ECO:0000256" key="11">
    <source>
        <dbReference type="ARBA" id="ARBA00047375"/>
    </source>
</evidence>
<comment type="similarity">
    <text evidence="2 12">Belongs to the ELO family.</text>
</comment>
<sequence length="305" mass="35148">MSAIEFTVDRPFGIYLWDYFDQAYTAVMGKSANDFVFVEGETPFSTIPEVVVGCFTYLMVIFGGRYILREASAVHPKFIFQIHNLLLTLVSLAILLLLVEQLVPQLYRHGLYWTICSYDAWTPKHELLYYLNYLVKYWELADTVFLVLKKKKLEFLHVFHHSMTMVLCYTQLVGRTTVSWVPIVLNLTVHVAMYYYYFRTASGAKIWWKRYLTTMQITQFIIDLFAVYGCTYTFYANKYAPHLPNFGSCSGGEGAAWFGCAILSSYLVLFINFYRMTYKSKKTSAVPASTKGATTNGSVKKSKKI</sequence>
<evidence type="ECO:0000256" key="2">
    <source>
        <dbReference type="ARBA" id="ARBA00007263"/>
    </source>
</evidence>
<name>A0A8H7S6E3_9FUNG</name>
<keyword evidence="10 12" id="KW-0275">Fatty acid biosynthesis</keyword>
<dbReference type="EC" id="2.3.1.-" evidence="12"/>
<evidence type="ECO:0000256" key="7">
    <source>
        <dbReference type="ARBA" id="ARBA00022989"/>
    </source>
</evidence>
<dbReference type="InterPro" id="IPR002076">
    <property type="entry name" value="ELO_fam"/>
</dbReference>
<evidence type="ECO:0000256" key="3">
    <source>
        <dbReference type="ARBA" id="ARBA00022516"/>
    </source>
</evidence>
<dbReference type="GO" id="GO:0034626">
    <property type="term" value="P:fatty acid elongation, polyunsaturated fatty acid"/>
    <property type="evidence" value="ECO:0007669"/>
    <property type="project" value="TreeGrafter"/>
</dbReference>
<organism evidence="13 14">
    <name type="scientific">Circinella minor</name>
    <dbReference type="NCBI Taxonomy" id="1195481"/>
    <lineage>
        <taxon>Eukaryota</taxon>
        <taxon>Fungi</taxon>
        <taxon>Fungi incertae sedis</taxon>
        <taxon>Mucoromycota</taxon>
        <taxon>Mucoromycotina</taxon>
        <taxon>Mucoromycetes</taxon>
        <taxon>Mucorales</taxon>
        <taxon>Lichtheimiaceae</taxon>
        <taxon>Circinella</taxon>
    </lineage>
</organism>
<feature type="transmembrane region" description="Helical" evidence="12">
    <location>
        <begin position="217"/>
        <end position="235"/>
    </location>
</feature>
<proteinExistence type="inferred from homology"/>
<dbReference type="OrthoDB" id="434092at2759"/>